<reference evidence="2 3" key="1">
    <citation type="submission" date="2013-11" db="EMBL/GenBank/DDBJ databases">
        <title>Complete genome sequence of Rhizobium gallicum bv. gallicum R602.</title>
        <authorList>
            <person name="Bustos P."/>
            <person name="Santamaria R.I."/>
            <person name="Lozano L."/>
            <person name="Acosta J.L."/>
            <person name="Ormeno-Orrillo E."/>
            <person name="Rogel M.A."/>
            <person name="Romero D."/>
            <person name="Cevallos M.A."/>
            <person name="Martinez-Romero E."/>
            <person name="Gonzalez V."/>
        </authorList>
    </citation>
    <scope>NUCLEOTIDE SEQUENCE [LARGE SCALE GENOMIC DNA]</scope>
    <source>
        <strain evidence="2 3">R602</strain>
        <plasmid evidence="2 3">pRgalR602c</plasmid>
    </source>
</reference>
<gene>
    <name evidence="2" type="ORF">RGR602_PC00303</name>
</gene>
<geneLocation type="plasmid" evidence="2 3">
    <name>pRgalR602c</name>
</geneLocation>
<dbReference type="EMBL" id="CP006880">
    <property type="protein sequence ID" value="AJD44346.1"/>
    <property type="molecule type" value="Genomic_DNA"/>
</dbReference>
<proteinExistence type="predicted"/>
<protein>
    <submittedName>
        <fullName evidence="2">Uncharacterized protein</fullName>
    </submittedName>
</protein>
<name>A0A0B4XB66_9HYPH</name>
<evidence type="ECO:0000256" key="1">
    <source>
        <dbReference type="SAM" id="MobiDB-lite"/>
    </source>
</evidence>
<organism evidence="2 3">
    <name type="scientific">Rhizobium gallicum bv. gallicum R602sp</name>
    <dbReference type="NCBI Taxonomy" id="1041138"/>
    <lineage>
        <taxon>Bacteria</taxon>
        <taxon>Pseudomonadati</taxon>
        <taxon>Pseudomonadota</taxon>
        <taxon>Alphaproteobacteria</taxon>
        <taxon>Hyphomicrobiales</taxon>
        <taxon>Rhizobiaceae</taxon>
        <taxon>Rhizobium/Agrobacterium group</taxon>
        <taxon>Rhizobium</taxon>
    </lineage>
</organism>
<accession>A0A0B4XB66</accession>
<keyword evidence="2" id="KW-0614">Plasmid</keyword>
<dbReference type="Proteomes" id="UP000031368">
    <property type="component" value="Plasmid pRgalR602c"/>
</dbReference>
<evidence type="ECO:0000313" key="3">
    <source>
        <dbReference type="Proteomes" id="UP000031368"/>
    </source>
</evidence>
<dbReference type="HOGENOM" id="CLU_2247905_0_0_5"/>
<dbReference type="AlphaFoldDB" id="A0A0B4XB66"/>
<evidence type="ECO:0000313" key="2">
    <source>
        <dbReference type="EMBL" id="AJD44346.1"/>
    </source>
</evidence>
<keyword evidence="3" id="KW-1185">Reference proteome</keyword>
<feature type="compositionally biased region" description="Basic and acidic residues" evidence="1">
    <location>
        <begin position="34"/>
        <end position="44"/>
    </location>
</feature>
<sequence length="104" mass="11489">MHGIELERNLKTRLIRERVPAAALLLATAAFPEEAERSIERGSLREGTSNDGLPRPDRRDLLEVTAICAPRNGNSLWIVTGLAEGGSCQAIRTRVTRFQAPARR</sequence>
<feature type="region of interest" description="Disordered" evidence="1">
    <location>
        <begin position="33"/>
        <end position="57"/>
    </location>
</feature>
<dbReference type="KEGG" id="rga:RGR602_PC00303"/>